<feature type="chain" id="PRO_5025450253" evidence="1">
    <location>
        <begin position="21"/>
        <end position="151"/>
    </location>
</feature>
<protein>
    <submittedName>
        <fullName evidence="2">Uncharacterized protein</fullName>
    </submittedName>
</protein>
<feature type="signal peptide" evidence="1">
    <location>
        <begin position="1"/>
        <end position="20"/>
    </location>
</feature>
<gene>
    <name evidence="2" type="ORF">BU16DRAFT_523624</name>
</gene>
<dbReference type="EMBL" id="MU004184">
    <property type="protein sequence ID" value="KAF2499021.1"/>
    <property type="molecule type" value="Genomic_DNA"/>
</dbReference>
<keyword evidence="1" id="KW-0732">Signal</keyword>
<dbReference type="OrthoDB" id="2910287at2759"/>
<name>A0A6A6R2S0_9PEZI</name>
<dbReference type="Proteomes" id="UP000799750">
    <property type="component" value="Unassembled WGS sequence"/>
</dbReference>
<evidence type="ECO:0000313" key="2">
    <source>
        <dbReference type="EMBL" id="KAF2499021.1"/>
    </source>
</evidence>
<keyword evidence="3" id="KW-1185">Reference proteome</keyword>
<evidence type="ECO:0000313" key="3">
    <source>
        <dbReference type="Proteomes" id="UP000799750"/>
    </source>
</evidence>
<reference evidence="2" key="1">
    <citation type="journal article" date="2020" name="Stud. Mycol.">
        <title>101 Dothideomycetes genomes: a test case for predicting lifestyles and emergence of pathogens.</title>
        <authorList>
            <person name="Haridas S."/>
            <person name="Albert R."/>
            <person name="Binder M."/>
            <person name="Bloem J."/>
            <person name="Labutti K."/>
            <person name="Salamov A."/>
            <person name="Andreopoulos B."/>
            <person name="Baker S."/>
            <person name="Barry K."/>
            <person name="Bills G."/>
            <person name="Bluhm B."/>
            <person name="Cannon C."/>
            <person name="Castanera R."/>
            <person name="Culley D."/>
            <person name="Daum C."/>
            <person name="Ezra D."/>
            <person name="Gonzalez J."/>
            <person name="Henrissat B."/>
            <person name="Kuo A."/>
            <person name="Liang C."/>
            <person name="Lipzen A."/>
            <person name="Lutzoni F."/>
            <person name="Magnuson J."/>
            <person name="Mondo S."/>
            <person name="Nolan M."/>
            <person name="Ohm R."/>
            <person name="Pangilinan J."/>
            <person name="Park H.-J."/>
            <person name="Ramirez L."/>
            <person name="Alfaro M."/>
            <person name="Sun H."/>
            <person name="Tritt A."/>
            <person name="Yoshinaga Y."/>
            <person name="Zwiers L.-H."/>
            <person name="Turgeon B."/>
            <person name="Goodwin S."/>
            <person name="Spatafora J."/>
            <person name="Crous P."/>
            <person name="Grigoriev I."/>
        </authorList>
    </citation>
    <scope>NUCLEOTIDE SEQUENCE</scope>
    <source>
        <strain evidence="2">CBS 269.34</strain>
    </source>
</reference>
<accession>A0A6A6R2S0</accession>
<proteinExistence type="predicted"/>
<sequence>MQLPTTTLSLFLFLLSYVSAYNIWTCSEPNFGGDCRLITTNWGECNDLGDWYEASLRSRPPPSLTATQGQADIINRSGQRRLVRLLASGESSVSYHGGILEVYHVPGHCGSGGGRGSSKQERWELLLRCKPKGLVGLRSTLRWNVMRVRGR</sequence>
<dbReference type="AlphaFoldDB" id="A0A6A6R2S0"/>
<organism evidence="2 3">
    <name type="scientific">Lophium mytilinum</name>
    <dbReference type="NCBI Taxonomy" id="390894"/>
    <lineage>
        <taxon>Eukaryota</taxon>
        <taxon>Fungi</taxon>
        <taxon>Dikarya</taxon>
        <taxon>Ascomycota</taxon>
        <taxon>Pezizomycotina</taxon>
        <taxon>Dothideomycetes</taxon>
        <taxon>Pleosporomycetidae</taxon>
        <taxon>Mytilinidiales</taxon>
        <taxon>Mytilinidiaceae</taxon>
        <taxon>Lophium</taxon>
    </lineage>
</organism>
<evidence type="ECO:0000256" key="1">
    <source>
        <dbReference type="SAM" id="SignalP"/>
    </source>
</evidence>